<dbReference type="InterPro" id="IPR041555">
    <property type="entry name" value="MG3"/>
</dbReference>
<sequence length="529" mass="59206">IILEKLRTYPKTWLEVHAEQPSIFKVRLNPEYFPPYFLTGNTEKFVLLTVSSDNFLKEIQIPVSKQAGYVFIQTDKPIYTPKENGIEGSLGIGTSELSMFALSSNSSKELEVVIGDFIPSLLSVLDSDLIFGSFLLMRMGCHLINHSSFKSRIQRILLLMRSLFNKKFQGFGKTFVSYIYKFPKYPVLGEWSATVKYGHEYGEDQAVMYLCGKLQKIFFASGNTVLPTFTVELKAPEVILETDPNIVLTVKAKYVYGENVKGLVTYRLGVTGEGPNVLFFAVVGPKKLRDGTHLQKVETKEFADHPDIGWFPGIQGSHLVVEATVVDDATGNKEVAIDATGRFSKSPFWISFKKCLEDFRPGLVSIIEADINYMDGRPASGITTTIKASADGEPLEVAEPTDVSDEEGKVSFHLHPTMNHNTISVAVSYWKTAEPRYVGNQAVGHFVQHRFKSYNNAFIALERSSTHQLKIGDTFQKCSHIEPSAIKNIYYAVVSKGKIVSLNKLPEGNYKVQIVNLESRMTWFPASDL</sequence>
<reference evidence="2 3" key="1">
    <citation type="submission" date="2021-06" db="EMBL/GenBank/DDBJ databases">
        <title>Caerostris extrusa draft genome.</title>
        <authorList>
            <person name="Kono N."/>
            <person name="Arakawa K."/>
        </authorList>
    </citation>
    <scope>NUCLEOTIDE SEQUENCE [LARGE SCALE GENOMIC DNA]</scope>
</reference>
<dbReference type="Gene3D" id="2.60.40.1930">
    <property type="match status" value="2"/>
</dbReference>
<name>A0AAV4NXZ7_CAEEX</name>
<feature type="non-terminal residue" evidence="2">
    <location>
        <position position="1"/>
    </location>
</feature>
<organism evidence="2 3">
    <name type="scientific">Caerostris extrusa</name>
    <name type="common">Bark spider</name>
    <name type="synonym">Caerostris bankana</name>
    <dbReference type="NCBI Taxonomy" id="172846"/>
    <lineage>
        <taxon>Eukaryota</taxon>
        <taxon>Metazoa</taxon>
        <taxon>Ecdysozoa</taxon>
        <taxon>Arthropoda</taxon>
        <taxon>Chelicerata</taxon>
        <taxon>Arachnida</taxon>
        <taxon>Araneae</taxon>
        <taxon>Araneomorphae</taxon>
        <taxon>Entelegynae</taxon>
        <taxon>Araneoidea</taxon>
        <taxon>Araneidae</taxon>
        <taxon>Caerostris</taxon>
    </lineage>
</organism>
<dbReference type="Pfam" id="PF17791">
    <property type="entry name" value="MG3"/>
    <property type="match status" value="1"/>
</dbReference>
<dbReference type="PANTHER" id="PTHR11412">
    <property type="entry name" value="MACROGLOBULIN / COMPLEMENT"/>
    <property type="match status" value="1"/>
</dbReference>
<keyword evidence="3" id="KW-1185">Reference proteome</keyword>
<evidence type="ECO:0000313" key="2">
    <source>
        <dbReference type="EMBL" id="GIX88821.1"/>
    </source>
</evidence>
<comment type="caution">
    <text evidence="2">The sequence shown here is derived from an EMBL/GenBank/DDBJ whole genome shotgun (WGS) entry which is preliminary data.</text>
</comment>
<evidence type="ECO:0000259" key="1">
    <source>
        <dbReference type="Pfam" id="PF17791"/>
    </source>
</evidence>
<gene>
    <name evidence="2" type="primary">c3</name>
    <name evidence="2" type="ORF">CEXT_736391</name>
</gene>
<dbReference type="InterPro" id="IPR013783">
    <property type="entry name" value="Ig-like_fold"/>
</dbReference>
<protein>
    <submittedName>
        <fullName evidence="2">Complement C3</fullName>
    </submittedName>
</protein>
<dbReference type="Proteomes" id="UP001054945">
    <property type="component" value="Unassembled WGS sequence"/>
</dbReference>
<evidence type="ECO:0000313" key="3">
    <source>
        <dbReference type="Proteomes" id="UP001054945"/>
    </source>
</evidence>
<proteinExistence type="predicted"/>
<dbReference type="AlphaFoldDB" id="A0AAV4NXZ7"/>
<accession>A0AAV4NXZ7</accession>
<dbReference type="InterPro" id="IPR050473">
    <property type="entry name" value="A2M/Complement_sys"/>
</dbReference>
<dbReference type="PANTHER" id="PTHR11412:SF166">
    <property type="entry name" value="NTR DOMAIN-CONTAINING PROTEIN"/>
    <property type="match status" value="1"/>
</dbReference>
<dbReference type="EMBL" id="BPLR01021363">
    <property type="protein sequence ID" value="GIX88821.1"/>
    <property type="molecule type" value="Genomic_DNA"/>
</dbReference>
<dbReference type="Gene3D" id="2.60.40.1940">
    <property type="match status" value="1"/>
</dbReference>
<feature type="domain" description="Macroglobulin" evidence="1">
    <location>
        <begin position="224"/>
        <end position="302"/>
    </location>
</feature>
<dbReference type="Gene3D" id="2.60.40.10">
    <property type="entry name" value="Immunoglobulins"/>
    <property type="match status" value="1"/>
</dbReference>